<dbReference type="GO" id="GO:0033499">
    <property type="term" value="P:galactose catabolic process via UDP-galactose, Leloir pathway"/>
    <property type="evidence" value="ECO:0007669"/>
    <property type="project" value="TreeGrafter"/>
</dbReference>
<dbReference type="UniPathway" id="UPA00214"/>
<dbReference type="InterPro" id="IPR036291">
    <property type="entry name" value="NAD(P)-bd_dom_sf"/>
</dbReference>
<dbReference type="EC" id="5.1.3.2" evidence="5"/>
<evidence type="ECO:0000256" key="1">
    <source>
        <dbReference type="ARBA" id="ARBA00000083"/>
    </source>
</evidence>
<comment type="cofactor">
    <cofactor evidence="2">
        <name>NAD(+)</name>
        <dbReference type="ChEBI" id="CHEBI:57540"/>
    </cofactor>
</comment>
<dbReference type="Proteomes" id="UP000178558">
    <property type="component" value="Unassembled WGS sequence"/>
</dbReference>
<evidence type="ECO:0000313" key="13">
    <source>
        <dbReference type="EMBL" id="OGK49899.1"/>
    </source>
</evidence>
<dbReference type="GO" id="GO:0003978">
    <property type="term" value="F:UDP-glucose 4-epimerase activity"/>
    <property type="evidence" value="ECO:0007669"/>
    <property type="project" value="UniProtKB-EC"/>
</dbReference>
<keyword evidence="9" id="KW-0119">Carbohydrate metabolism</keyword>
<evidence type="ECO:0000256" key="8">
    <source>
        <dbReference type="ARBA" id="ARBA00023235"/>
    </source>
</evidence>
<proteinExistence type="inferred from homology"/>
<dbReference type="SUPFAM" id="SSF51735">
    <property type="entry name" value="NAD(P)-binding Rossmann-fold domains"/>
    <property type="match status" value="1"/>
</dbReference>
<comment type="similarity">
    <text evidence="4">Belongs to the NAD(P)-dependent epimerase/dehydratase family.</text>
</comment>
<accession>A0A1F7J2T1</accession>
<comment type="pathway">
    <text evidence="3">Carbohydrate metabolism; galactose metabolism.</text>
</comment>
<evidence type="ECO:0000256" key="3">
    <source>
        <dbReference type="ARBA" id="ARBA00004947"/>
    </source>
</evidence>
<reference evidence="13 14" key="1">
    <citation type="journal article" date="2016" name="Nat. Commun.">
        <title>Thousands of microbial genomes shed light on interconnected biogeochemical processes in an aquifer system.</title>
        <authorList>
            <person name="Anantharaman K."/>
            <person name="Brown C.T."/>
            <person name="Hug L.A."/>
            <person name="Sharon I."/>
            <person name="Castelle C.J."/>
            <person name="Probst A.J."/>
            <person name="Thomas B.C."/>
            <person name="Singh A."/>
            <person name="Wilkins M.J."/>
            <person name="Karaoz U."/>
            <person name="Brodie E.L."/>
            <person name="Williams K.H."/>
            <person name="Hubbard S.S."/>
            <person name="Banfield J.F."/>
        </authorList>
    </citation>
    <scope>NUCLEOTIDE SEQUENCE [LARGE SCALE GENOMIC DNA]</scope>
</reference>
<evidence type="ECO:0000256" key="5">
    <source>
        <dbReference type="ARBA" id="ARBA00013189"/>
    </source>
</evidence>
<dbReference type="InterPro" id="IPR001509">
    <property type="entry name" value="Epimerase_deHydtase"/>
</dbReference>
<evidence type="ECO:0000256" key="9">
    <source>
        <dbReference type="ARBA" id="ARBA00023277"/>
    </source>
</evidence>
<evidence type="ECO:0000256" key="11">
    <source>
        <dbReference type="ARBA" id="ARBA00033067"/>
    </source>
</evidence>
<dbReference type="Gene3D" id="3.40.50.720">
    <property type="entry name" value="NAD(P)-binding Rossmann-like Domain"/>
    <property type="match status" value="1"/>
</dbReference>
<dbReference type="Gene3D" id="3.90.25.10">
    <property type="entry name" value="UDP-galactose 4-epimerase, domain 1"/>
    <property type="match status" value="1"/>
</dbReference>
<protein>
    <recommendedName>
        <fullName evidence="6">UDP-glucose 4-epimerase</fullName>
        <ecNumber evidence="5">5.1.3.2</ecNumber>
    </recommendedName>
    <alternativeName>
        <fullName evidence="11">Galactowaldenase</fullName>
    </alternativeName>
    <alternativeName>
        <fullName evidence="10">UDP-galactose 4-epimerase</fullName>
    </alternativeName>
</protein>
<name>A0A1F7J2T1_9BACT</name>
<dbReference type="InterPro" id="IPR005886">
    <property type="entry name" value="UDP_G4E"/>
</dbReference>
<evidence type="ECO:0000256" key="2">
    <source>
        <dbReference type="ARBA" id="ARBA00001911"/>
    </source>
</evidence>
<gene>
    <name evidence="13" type="ORF">A3B50_03900</name>
</gene>
<evidence type="ECO:0000256" key="4">
    <source>
        <dbReference type="ARBA" id="ARBA00007637"/>
    </source>
</evidence>
<organism evidence="13 14">
    <name type="scientific">Candidatus Roizmanbacteria bacterium RIFCSPLOWO2_01_FULL_40_42</name>
    <dbReference type="NCBI Taxonomy" id="1802066"/>
    <lineage>
        <taxon>Bacteria</taxon>
        <taxon>Candidatus Roizmaniibacteriota</taxon>
    </lineage>
</organism>
<dbReference type="PANTHER" id="PTHR43725">
    <property type="entry name" value="UDP-GLUCOSE 4-EPIMERASE"/>
    <property type="match status" value="1"/>
</dbReference>
<evidence type="ECO:0000256" key="10">
    <source>
        <dbReference type="ARBA" id="ARBA00031367"/>
    </source>
</evidence>
<evidence type="ECO:0000259" key="12">
    <source>
        <dbReference type="Pfam" id="PF01370"/>
    </source>
</evidence>
<sequence length="337" mass="37543">MKKILITGAGGYIGSVATYQLLQLGHTVVALDNFSTGYKKPITVLQEKFGAEKCILEEADLQNDLSEIFKKHNDIDSVLHYAASCLVDESMKNPGKYFENNIWGTLNLVESLIKYKIPRMVFSSTCAVYGEAQHVPVDEKHPTNPKSPYGESKLMAENIIKWFGELKGLRYAILRYFNVCGASDDGLIGDSKKPSVLLVQNTVRGALGIEPFFLTYPEVETPDHSPIRDYINVVDLNEAHIKALEYLEKGGVSEVINLGTGAGDSVLEIVDKVEKATGKKIERKKATELRQGEYAKMIASIEKASKVLSWKPERTIQQSVEALIKWYSVHPQGWESD</sequence>
<dbReference type="AlphaFoldDB" id="A0A1F7J2T1"/>
<evidence type="ECO:0000256" key="6">
    <source>
        <dbReference type="ARBA" id="ARBA00018569"/>
    </source>
</evidence>
<keyword evidence="8" id="KW-0413">Isomerase</keyword>
<comment type="caution">
    <text evidence="13">The sequence shown here is derived from an EMBL/GenBank/DDBJ whole genome shotgun (WGS) entry which is preliminary data.</text>
</comment>
<keyword evidence="7" id="KW-0520">NAD</keyword>
<dbReference type="PANTHER" id="PTHR43725:SF53">
    <property type="entry name" value="UDP-ARABINOSE 4-EPIMERASE 1"/>
    <property type="match status" value="1"/>
</dbReference>
<evidence type="ECO:0000256" key="7">
    <source>
        <dbReference type="ARBA" id="ARBA00023027"/>
    </source>
</evidence>
<dbReference type="NCBIfam" id="TIGR01179">
    <property type="entry name" value="galE"/>
    <property type="match status" value="1"/>
</dbReference>
<feature type="domain" description="NAD-dependent epimerase/dehydratase" evidence="12">
    <location>
        <begin position="4"/>
        <end position="259"/>
    </location>
</feature>
<dbReference type="Pfam" id="PF01370">
    <property type="entry name" value="Epimerase"/>
    <property type="match status" value="1"/>
</dbReference>
<comment type="catalytic activity">
    <reaction evidence="1">
        <text>UDP-alpha-D-glucose = UDP-alpha-D-galactose</text>
        <dbReference type="Rhea" id="RHEA:22168"/>
        <dbReference type="ChEBI" id="CHEBI:58885"/>
        <dbReference type="ChEBI" id="CHEBI:66914"/>
        <dbReference type="EC" id="5.1.3.2"/>
    </reaction>
</comment>
<dbReference type="EMBL" id="MGAQ01000024">
    <property type="protein sequence ID" value="OGK49899.1"/>
    <property type="molecule type" value="Genomic_DNA"/>
</dbReference>
<evidence type="ECO:0000313" key="14">
    <source>
        <dbReference type="Proteomes" id="UP000178558"/>
    </source>
</evidence>